<reference evidence="2" key="2">
    <citation type="submission" date="2023-06" db="EMBL/GenBank/DDBJ databases">
        <authorList>
            <consortium name="Lawrence Berkeley National Laboratory"/>
            <person name="Mondo S.J."/>
            <person name="Hensen N."/>
            <person name="Bonometti L."/>
            <person name="Westerberg I."/>
            <person name="Brannstrom I.O."/>
            <person name="Guillou S."/>
            <person name="Cros-Aarteil S."/>
            <person name="Calhoun S."/>
            <person name="Haridas S."/>
            <person name="Kuo A."/>
            <person name="Pangilinan J."/>
            <person name="Riley R."/>
            <person name="Labutti K."/>
            <person name="Andreopoulos B."/>
            <person name="Lipzen A."/>
            <person name="Chen C."/>
            <person name="Yanf M."/>
            <person name="Daum C."/>
            <person name="Ng V."/>
            <person name="Clum A."/>
            <person name="Steindorff A."/>
            <person name="Ohm R."/>
            <person name="Martin F."/>
            <person name="Silar P."/>
            <person name="Natvig D."/>
            <person name="Lalanne C."/>
            <person name="Gautier V."/>
            <person name="Ament-Velasquez S.L."/>
            <person name="Kruys A."/>
            <person name="Hutchinson M.I."/>
            <person name="Powell A.J."/>
            <person name="Barry K."/>
            <person name="Miller A.N."/>
            <person name="Grigoriev I.V."/>
            <person name="Debuchy R."/>
            <person name="Gladieux P."/>
            <person name="Thoren M.H."/>
            <person name="Johannesson H."/>
        </authorList>
    </citation>
    <scope>NUCLEOTIDE SEQUENCE</scope>
    <source>
        <strain evidence="2">CBS 626.80</strain>
    </source>
</reference>
<name>A0AAN6P390_9PEZI</name>
<accession>A0AAN6P390</accession>
<evidence type="ECO:0000313" key="3">
    <source>
        <dbReference type="Proteomes" id="UP001303222"/>
    </source>
</evidence>
<dbReference type="EMBL" id="MU859063">
    <property type="protein sequence ID" value="KAK3956761.1"/>
    <property type="molecule type" value="Genomic_DNA"/>
</dbReference>
<proteinExistence type="predicted"/>
<dbReference type="AlphaFoldDB" id="A0AAN6P390"/>
<keyword evidence="3" id="KW-1185">Reference proteome</keyword>
<organism evidence="2 3">
    <name type="scientific">Pseudoneurospora amorphoporcata</name>
    <dbReference type="NCBI Taxonomy" id="241081"/>
    <lineage>
        <taxon>Eukaryota</taxon>
        <taxon>Fungi</taxon>
        <taxon>Dikarya</taxon>
        <taxon>Ascomycota</taxon>
        <taxon>Pezizomycotina</taxon>
        <taxon>Sordariomycetes</taxon>
        <taxon>Sordariomycetidae</taxon>
        <taxon>Sordariales</taxon>
        <taxon>Sordariaceae</taxon>
        <taxon>Pseudoneurospora</taxon>
    </lineage>
</organism>
<sequence length="192" mass="23281">MTDQTSSQLPPPTKLYNTWLGYDSCFAEPEAVLASFLENQKSRPRQFDNSKVKERRERVIAWYLFFTIYEYEIWETRELEKLEKQEEGHDHQQGQGYELTDKDEDDSEDDSEDEREEEDQCRKRLMQRHEIFADWKQGRHPFFYEDEDMPDTGEQDDRAFNMSLIFHCPKWQDYLEECVKVKRESEGYKMGE</sequence>
<protein>
    <submittedName>
        <fullName evidence="2">Uncharacterized protein</fullName>
    </submittedName>
</protein>
<feature type="compositionally biased region" description="Acidic residues" evidence="1">
    <location>
        <begin position="101"/>
        <end position="119"/>
    </location>
</feature>
<feature type="region of interest" description="Disordered" evidence="1">
    <location>
        <begin position="84"/>
        <end position="122"/>
    </location>
</feature>
<evidence type="ECO:0000256" key="1">
    <source>
        <dbReference type="SAM" id="MobiDB-lite"/>
    </source>
</evidence>
<evidence type="ECO:0000313" key="2">
    <source>
        <dbReference type="EMBL" id="KAK3956761.1"/>
    </source>
</evidence>
<dbReference type="Proteomes" id="UP001303222">
    <property type="component" value="Unassembled WGS sequence"/>
</dbReference>
<gene>
    <name evidence="2" type="ORF">QBC32DRAFT_394449</name>
</gene>
<reference evidence="2" key="1">
    <citation type="journal article" date="2023" name="Mol. Phylogenet. Evol.">
        <title>Genome-scale phylogeny and comparative genomics of the fungal order Sordariales.</title>
        <authorList>
            <person name="Hensen N."/>
            <person name="Bonometti L."/>
            <person name="Westerberg I."/>
            <person name="Brannstrom I.O."/>
            <person name="Guillou S."/>
            <person name="Cros-Aarteil S."/>
            <person name="Calhoun S."/>
            <person name="Haridas S."/>
            <person name="Kuo A."/>
            <person name="Mondo S."/>
            <person name="Pangilinan J."/>
            <person name="Riley R."/>
            <person name="LaButti K."/>
            <person name="Andreopoulos B."/>
            <person name="Lipzen A."/>
            <person name="Chen C."/>
            <person name="Yan M."/>
            <person name="Daum C."/>
            <person name="Ng V."/>
            <person name="Clum A."/>
            <person name="Steindorff A."/>
            <person name="Ohm R.A."/>
            <person name="Martin F."/>
            <person name="Silar P."/>
            <person name="Natvig D.O."/>
            <person name="Lalanne C."/>
            <person name="Gautier V."/>
            <person name="Ament-Velasquez S.L."/>
            <person name="Kruys A."/>
            <person name="Hutchinson M.I."/>
            <person name="Powell A.J."/>
            <person name="Barry K."/>
            <person name="Miller A.N."/>
            <person name="Grigoriev I.V."/>
            <person name="Debuchy R."/>
            <person name="Gladieux P."/>
            <person name="Hiltunen Thoren M."/>
            <person name="Johannesson H."/>
        </authorList>
    </citation>
    <scope>NUCLEOTIDE SEQUENCE</scope>
    <source>
        <strain evidence="2">CBS 626.80</strain>
    </source>
</reference>
<comment type="caution">
    <text evidence="2">The sequence shown here is derived from an EMBL/GenBank/DDBJ whole genome shotgun (WGS) entry which is preliminary data.</text>
</comment>